<proteinExistence type="predicted"/>
<dbReference type="Proteomes" id="UP000075243">
    <property type="component" value="Chromosome 3"/>
</dbReference>
<gene>
    <name evidence="2" type="ORF">KK1_010740</name>
</gene>
<evidence type="ECO:0000259" key="1">
    <source>
        <dbReference type="Pfam" id="PF07727"/>
    </source>
</evidence>
<feature type="domain" description="Reverse transcriptase Ty1/copia-type" evidence="1">
    <location>
        <begin position="68"/>
        <end position="132"/>
    </location>
</feature>
<name>A0A151TWS8_CAJCA</name>
<sequence>MDHLNKLSRKELVIGLPKLKFSKDKLCDVCQKGKQVKASFKSQYQISALQDEHWLMAMQEELNQFERNEVWDLVPLPNDYPIIGTKWVFRNKLDESGIIIRNKTRLMAKGYNQEKGIDYDETLFPVARIEATSCLCFKNEF</sequence>
<dbReference type="EMBL" id="CM003605">
    <property type="protein sequence ID" value="KYP71481.1"/>
    <property type="molecule type" value="Genomic_DNA"/>
</dbReference>
<organism evidence="2 3">
    <name type="scientific">Cajanus cajan</name>
    <name type="common">Pigeon pea</name>
    <name type="synonym">Cajanus indicus</name>
    <dbReference type="NCBI Taxonomy" id="3821"/>
    <lineage>
        <taxon>Eukaryota</taxon>
        <taxon>Viridiplantae</taxon>
        <taxon>Streptophyta</taxon>
        <taxon>Embryophyta</taxon>
        <taxon>Tracheophyta</taxon>
        <taxon>Spermatophyta</taxon>
        <taxon>Magnoliopsida</taxon>
        <taxon>eudicotyledons</taxon>
        <taxon>Gunneridae</taxon>
        <taxon>Pentapetalae</taxon>
        <taxon>rosids</taxon>
        <taxon>fabids</taxon>
        <taxon>Fabales</taxon>
        <taxon>Fabaceae</taxon>
        <taxon>Papilionoideae</taxon>
        <taxon>50 kb inversion clade</taxon>
        <taxon>NPAAA clade</taxon>
        <taxon>indigoferoid/millettioid clade</taxon>
        <taxon>Phaseoleae</taxon>
        <taxon>Cajanus</taxon>
    </lineage>
</organism>
<reference evidence="2 3" key="1">
    <citation type="journal article" date="2012" name="Nat. Biotechnol.">
        <title>Draft genome sequence of pigeonpea (Cajanus cajan), an orphan legume crop of resource-poor farmers.</title>
        <authorList>
            <person name="Varshney R.K."/>
            <person name="Chen W."/>
            <person name="Li Y."/>
            <person name="Bharti A.K."/>
            <person name="Saxena R.K."/>
            <person name="Schlueter J.A."/>
            <person name="Donoghue M.T."/>
            <person name="Azam S."/>
            <person name="Fan G."/>
            <person name="Whaley A.M."/>
            <person name="Farmer A.D."/>
            <person name="Sheridan J."/>
            <person name="Iwata A."/>
            <person name="Tuteja R."/>
            <person name="Penmetsa R.V."/>
            <person name="Wu W."/>
            <person name="Upadhyaya H.D."/>
            <person name="Yang S.P."/>
            <person name="Shah T."/>
            <person name="Saxena K.B."/>
            <person name="Michael T."/>
            <person name="McCombie W.R."/>
            <person name="Yang B."/>
            <person name="Zhang G."/>
            <person name="Yang H."/>
            <person name="Wang J."/>
            <person name="Spillane C."/>
            <person name="Cook D.R."/>
            <person name="May G.D."/>
            <person name="Xu X."/>
            <person name="Jackson S.A."/>
        </authorList>
    </citation>
    <scope>NUCLEOTIDE SEQUENCE [LARGE SCALE GENOMIC DNA]</scope>
    <source>
        <strain evidence="3">cv. Asha</strain>
    </source>
</reference>
<protein>
    <recommendedName>
        <fullName evidence="1">Reverse transcriptase Ty1/copia-type domain-containing protein</fullName>
    </recommendedName>
</protein>
<dbReference type="STRING" id="3821.A0A151TWS8"/>
<dbReference type="Gramene" id="C.cajan_10440.t">
    <property type="protein sequence ID" value="C.cajan_10440.t"/>
    <property type="gene ID" value="C.cajan_10440"/>
</dbReference>
<dbReference type="AlphaFoldDB" id="A0A151TWS8"/>
<evidence type="ECO:0000313" key="2">
    <source>
        <dbReference type="EMBL" id="KYP71481.1"/>
    </source>
</evidence>
<accession>A0A151TWS8</accession>
<dbReference type="InterPro" id="IPR013103">
    <property type="entry name" value="RVT_2"/>
</dbReference>
<evidence type="ECO:0000313" key="3">
    <source>
        <dbReference type="Proteomes" id="UP000075243"/>
    </source>
</evidence>
<keyword evidence="3" id="KW-1185">Reference proteome</keyword>
<dbReference type="Pfam" id="PF07727">
    <property type="entry name" value="RVT_2"/>
    <property type="match status" value="1"/>
</dbReference>